<dbReference type="RefSeq" id="XP_001276002.1">
    <property type="nucleotide sequence ID" value="XM_001276001.1"/>
</dbReference>
<keyword evidence="8" id="KW-1185">Reference proteome</keyword>
<comment type="similarity">
    <text evidence="1">Belongs to the CbxX/CfxQ family.</text>
</comment>
<dbReference type="InterPro" id="IPR003959">
    <property type="entry name" value="ATPase_AAA_core"/>
</dbReference>
<feature type="compositionally biased region" description="Polar residues" evidence="5">
    <location>
        <begin position="1251"/>
        <end position="1263"/>
    </location>
</feature>
<dbReference type="PANTHER" id="PTHR43392:SF2">
    <property type="entry name" value="AAA-TYPE ATPASE FAMILY PROTEIN _ ANKYRIN REPEAT FAMILY PROTEIN"/>
    <property type="match status" value="1"/>
</dbReference>
<dbReference type="VEuPathDB" id="FungiDB:ACLA_076160"/>
<feature type="region of interest" description="Disordered" evidence="5">
    <location>
        <begin position="2138"/>
        <end position="2171"/>
    </location>
</feature>
<feature type="compositionally biased region" description="Basic and acidic residues" evidence="5">
    <location>
        <begin position="2221"/>
        <end position="2231"/>
    </location>
</feature>
<dbReference type="eggNOG" id="KOG1807">
    <property type="taxonomic scope" value="Eukaryota"/>
</dbReference>
<dbReference type="InterPro" id="IPR047187">
    <property type="entry name" value="SF1_C_Upf1"/>
</dbReference>
<feature type="region of interest" description="Disordered" evidence="5">
    <location>
        <begin position="2221"/>
        <end position="2255"/>
    </location>
</feature>
<keyword evidence="2" id="KW-0547">Nucleotide-binding</keyword>
<dbReference type="eggNOG" id="KOG0730">
    <property type="taxonomic scope" value="Eukaryota"/>
</dbReference>
<keyword evidence="3" id="KW-0378">Hydrolase</keyword>
<dbReference type="STRING" id="344612.A1C855"/>
<dbReference type="Pfam" id="PF17866">
    <property type="entry name" value="AAA_lid_6"/>
    <property type="match status" value="2"/>
</dbReference>
<evidence type="ECO:0000256" key="4">
    <source>
        <dbReference type="ARBA" id="ARBA00022840"/>
    </source>
</evidence>
<dbReference type="OMA" id="GNMETFM"/>
<dbReference type="GO" id="GO:0016887">
    <property type="term" value="F:ATP hydrolysis activity"/>
    <property type="evidence" value="ECO:0007669"/>
    <property type="project" value="InterPro"/>
</dbReference>
<dbReference type="Gene3D" id="1.10.8.60">
    <property type="match status" value="2"/>
</dbReference>
<feature type="domain" description="AAA+ ATPase" evidence="6">
    <location>
        <begin position="1317"/>
        <end position="1452"/>
    </location>
</feature>
<accession>A1C855</accession>
<feature type="domain" description="AAA+ ATPase" evidence="6">
    <location>
        <begin position="1595"/>
        <end position="1867"/>
    </location>
</feature>
<reference evidence="7 8" key="1">
    <citation type="journal article" date="2008" name="PLoS Genet.">
        <title>Genomic islands in the pathogenic filamentous fungus Aspergillus fumigatus.</title>
        <authorList>
            <person name="Fedorova N.D."/>
            <person name="Khaldi N."/>
            <person name="Joardar V.S."/>
            <person name="Maiti R."/>
            <person name="Amedeo P."/>
            <person name="Anderson M.J."/>
            <person name="Crabtree J."/>
            <person name="Silva J.C."/>
            <person name="Badger J.H."/>
            <person name="Albarraq A."/>
            <person name="Angiuoli S."/>
            <person name="Bussey H."/>
            <person name="Bowyer P."/>
            <person name="Cotty P.J."/>
            <person name="Dyer P.S."/>
            <person name="Egan A."/>
            <person name="Galens K."/>
            <person name="Fraser-Liggett C.M."/>
            <person name="Haas B.J."/>
            <person name="Inman J.M."/>
            <person name="Kent R."/>
            <person name="Lemieux S."/>
            <person name="Malavazi I."/>
            <person name="Orvis J."/>
            <person name="Roemer T."/>
            <person name="Ronning C.M."/>
            <person name="Sundaram J.P."/>
            <person name="Sutton G."/>
            <person name="Turner G."/>
            <person name="Venter J.C."/>
            <person name="White O.R."/>
            <person name="Whitty B.R."/>
            <person name="Youngman P."/>
            <person name="Wolfe K.H."/>
            <person name="Goldman G.H."/>
            <person name="Wortman J.R."/>
            <person name="Jiang B."/>
            <person name="Denning D.W."/>
            <person name="Nierman W.C."/>
        </authorList>
    </citation>
    <scope>NUCLEOTIDE SEQUENCE [LARGE SCALE GENOMIC DNA]</scope>
    <source>
        <strain evidence="8">ATCC 1007 / CBS 513.65 / DSM 816 / NCTC 3887 / NRRL 1</strain>
    </source>
</reference>
<dbReference type="CDD" id="cd17936">
    <property type="entry name" value="EEXXEc_NFX1"/>
    <property type="match status" value="1"/>
</dbReference>
<proteinExistence type="inferred from homology"/>
<feature type="region of interest" description="Disordered" evidence="5">
    <location>
        <begin position="1143"/>
        <end position="1263"/>
    </location>
</feature>
<dbReference type="InterPro" id="IPR041679">
    <property type="entry name" value="DNA2/NAM7-like_C"/>
</dbReference>
<evidence type="ECO:0000259" key="6">
    <source>
        <dbReference type="SMART" id="SM00382"/>
    </source>
</evidence>
<dbReference type="CDD" id="cd00009">
    <property type="entry name" value="AAA"/>
    <property type="match status" value="3"/>
</dbReference>
<evidence type="ECO:0000256" key="2">
    <source>
        <dbReference type="ARBA" id="ARBA00022741"/>
    </source>
</evidence>
<name>A1C855_ASPCL</name>
<dbReference type="CDD" id="cd06008">
    <property type="entry name" value="NF-X1-zinc-finger"/>
    <property type="match status" value="1"/>
</dbReference>
<feature type="domain" description="AAA+ ATPase" evidence="6">
    <location>
        <begin position="1874"/>
        <end position="2011"/>
    </location>
</feature>
<dbReference type="Pfam" id="PF13087">
    <property type="entry name" value="AAA_12"/>
    <property type="match status" value="1"/>
</dbReference>
<dbReference type="InterPro" id="IPR050773">
    <property type="entry name" value="CbxX/CfxQ_RuBisCO_ESX"/>
</dbReference>
<feature type="compositionally biased region" description="Basic and acidic residues" evidence="5">
    <location>
        <begin position="1180"/>
        <end position="1203"/>
    </location>
</feature>
<feature type="compositionally biased region" description="Low complexity" evidence="5">
    <location>
        <begin position="1804"/>
        <end position="1816"/>
    </location>
</feature>
<dbReference type="PANTHER" id="PTHR43392">
    <property type="entry name" value="AAA-TYPE ATPASE FAMILY PROTEIN / ANKYRIN REPEAT FAMILY PROTEIN"/>
    <property type="match status" value="1"/>
</dbReference>
<dbReference type="GO" id="GO:0004386">
    <property type="term" value="F:helicase activity"/>
    <property type="evidence" value="ECO:0007669"/>
    <property type="project" value="InterPro"/>
</dbReference>
<dbReference type="FunFam" id="3.40.50.300:FF:001660">
    <property type="entry name" value="NF-X1 finger and helicase protein, putative"/>
    <property type="match status" value="1"/>
</dbReference>
<dbReference type="SUPFAM" id="SSF52540">
    <property type="entry name" value="P-loop containing nucleoside triphosphate hydrolases"/>
    <property type="match status" value="4"/>
</dbReference>
<sequence>MAQSRSARLEKFFTLVLRGKQQVETVEKAKLLIEAILIQNDHAKCVERIIASPEARSALQTGLRFDITPTFLNQHTAVLIQYLADPAVKPLCNGQFLQDLLTLLVEPPTLWNALLQAYLDQQLDARATHAFAWLLAEILLLPPSSKINVTEDARRIDSVGSLLQSPDLNVRTLGYKIRHVLQVTSANLGPVDSNGSNPGGRHDNDFDDFRKIAIYPTSDEFLSTVKPFYRCASEITDLPAESRISAHLDNQFRLLREDMLSEIREEFQTARGKKTRRRGGTLLQKLSLVRILHGEDDRRLRPCTLAITCRSGLEAIVQHSGQDRKKFLDDQQNHLRHRSFGCLLRNGEIIAFATLERNVSELLKDPPVIVLQIIGEDALTKTLLSFKLYGDIQFLLVDAPLFAYEPILRRLQDKTSLPLSEDLLLHRQGQPASQSDLVPHHVVESLRKLEGNLDVQKIIQTEKHVQLDRSQLDSLIAGLTQRVSLIQGPPGTGKSFIGALLAKVFHDQTKEMLLVLCYTNHALDQFLEDLLDIGIPSSDIVRLGSKSTSRTSSMTLRNQRVAYRHSRSTWGVIDNLNREADDLKQCISAAFATYHSLTNTTTILEHLEFEDPEFFEAFQPPLQEEGMTLVGRNNRSVDSSYLLDLWARGNDHGLQNLEHLSEKARKVWDMSSSERQSSLRAWEEVLVREQVGDLQQLMQRLDTCQQKLDQAWNEKTRSIFQSKRIIGCTTTAAAMYASDIAMVSPGIVLLEEAGEILESHVLTAMGPQTKQLVLIGDHQQLRPKINMYALSVEIGEGYDLNRSLFERLVVSGYPHTTLAKQHRMCPEISRLVKHLTYPDLQDDTKTLNRPHPRGLQDRVVFINHNQPETIFQGISDRRDETNKGSKQNLFEAKMVLKIVRYLGQQGYGTDKLVVLTPYLGQLHLLRKLLLKEADPVLNDLDSYDLVRAGLLSKASAQHTKRPIRLSTIDNYQGEESEIVIATLTRSNDNGDIGFMAAPQRLNVLLSRARNVLILIGNATTFVKSRKGRDVWTPFIDHLNANKHLYDGLPVRCEQHPQHTASPCTPEDFDSLCPEGGCQLPCGAKLSCGIHECPQKCHQLSDHSKMKCHKIIKWQCSRSHCVTRPCWQIQKVCQLCIDEDREKERRQKRDMELEAERARRQREHKLQLSEMQAEISHLRSLQKDKYDEDERRKVLQQHRRDLENLRANPIKTPLESRKYDQDPSQEPVTQAVTAKKREVVSISSKQSREADSQNQKADGDWSSASNDWEYQKKYEGARSDEIDSLMSMIGLEDVKQNILGIKAKVDTATRQNIDLKDERFGTVLIGNPGTGKTTVARLYAKFLSAVGVIPGDLFVETTGSRLANKGVSGCEKQINDILNSGGGVLFIDEAYQLVQSHGQGLQVLDYLLAEVERLTGKMVVILAGYRRNMEQFFAQNPGLPSRFPHELKFNDYEDAELCRILEYRIAKKYNGRMKVEGGIGGLYCRIVARRVGHGRGHEGFGNARAIENAFSRIIERQAKRLAVERRSQGSADDMLFTREDLIGPEPSKALQNSAAWQKLQTMIGLNAVKQTVQALMDSIQYNYQRELEEKPLVEFTLNRVFLGSPGTGKTTVAKLYGQILVDIGYLSNGEVVVKNPADFVGGALGQSEQNTKGILASTVGKVLVIDEAYGLYGGGGRNTGASQTDPYKTAVVDTIVAEVQSVPGDDRCVLLLGYQEQMTEMFQNVNPGLARRFPMDSAFIFEDFTDEELGRILDLKLKQQGFESTGRGKKAALEVLSRARNRPHFGNAGEIDILLNAAKTRHQQRLSSSGRSSTNSQLEPQDFDPDYDRGERAETNISLLFAGTVGSEKIVEQLEGYRQTVRNMRQLDMDPSDQIPFNFLFKGPPGTGKTTTARKIGKVYYDMGLLSSADVIEGSATDLVGQYVGQTGPKTQSLLEKALGKVLLIDEAYRLGEGPFAKEAMDEIVDCITKPKFYQKLIIILAGYDTDINVLMATNPGLTSRFPESIEFHPLSGEHCLRLLTQLLQGRKAKAQSKSTSFDLSVLEAPRAAFKDELTCRFSSLVQTSNWANARDVQTLAKAIFGRCVRSITGGRLALEEATVLAELDKMISERSGREQAQHSPDKTLCLSTSNHNQQLAFHPQSATPHSTKSAVVTEQAPETPDEQPDTPAEVPPQDEAVIARDAGVSDAVWTQLQIDLQAAEAREKEYQNVAEQEQMLHKTLEESQRQDKQTQQDEPTDTETDTEAKRRHEQARIQRELQRRAQEAELARLRAEREAAEKQRRQEQKAQKKLREMGVCCMGYRWIKQGAGYRCAAGGHFVSNHQLGI</sequence>
<feature type="domain" description="AAA+ ATPase" evidence="6">
    <location>
        <begin position="480"/>
        <end position="800"/>
    </location>
</feature>
<dbReference type="FunFam" id="3.40.50.300:FF:000216">
    <property type="entry name" value="Type VII secretion ATPase EccA"/>
    <property type="match status" value="3"/>
</dbReference>
<evidence type="ECO:0000256" key="5">
    <source>
        <dbReference type="SAM" id="MobiDB-lite"/>
    </source>
</evidence>
<dbReference type="FunFam" id="1.10.8.60:FF:000160">
    <property type="entry name" value="WGS project CABT00000000 data, contig 2.55"/>
    <property type="match status" value="1"/>
</dbReference>
<feature type="compositionally biased region" description="Polar residues" evidence="5">
    <location>
        <begin position="2138"/>
        <end position="2152"/>
    </location>
</feature>
<keyword evidence="4" id="KW-0067">ATP-binding</keyword>
<dbReference type="GeneID" id="4707826"/>
<dbReference type="InterPro" id="IPR041627">
    <property type="entry name" value="AAA_lid_6"/>
</dbReference>
<evidence type="ECO:0000256" key="1">
    <source>
        <dbReference type="ARBA" id="ARBA00010378"/>
    </source>
</evidence>
<protein>
    <submittedName>
        <fullName evidence="7">AAA family ATPase, putative</fullName>
    </submittedName>
</protein>
<dbReference type="InterPro" id="IPR003593">
    <property type="entry name" value="AAA+_ATPase"/>
</dbReference>
<evidence type="ECO:0000313" key="8">
    <source>
        <dbReference type="Proteomes" id="UP000006701"/>
    </source>
</evidence>
<evidence type="ECO:0000313" key="7">
    <source>
        <dbReference type="EMBL" id="EAW14576.1"/>
    </source>
</evidence>
<dbReference type="InterPro" id="IPR041677">
    <property type="entry name" value="DNA2/NAM7_AAA_11"/>
</dbReference>
<dbReference type="GO" id="GO:0005524">
    <property type="term" value="F:ATP binding"/>
    <property type="evidence" value="ECO:0007669"/>
    <property type="project" value="UniProtKB-KW"/>
</dbReference>
<feature type="compositionally biased region" description="Polar residues" evidence="5">
    <location>
        <begin position="1221"/>
        <end position="1231"/>
    </location>
</feature>
<dbReference type="SMART" id="SM00382">
    <property type="entry name" value="AAA"/>
    <property type="match status" value="4"/>
</dbReference>
<dbReference type="Gene3D" id="3.40.50.300">
    <property type="entry name" value="P-loop containing nucleotide triphosphate hydrolases"/>
    <property type="match status" value="6"/>
</dbReference>
<dbReference type="PRINTS" id="PR00819">
    <property type="entry name" value="CBXCFQXSUPER"/>
</dbReference>
<dbReference type="KEGG" id="act:ACLA_076160"/>
<dbReference type="Pfam" id="PF00004">
    <property type="entry name" value="AAA"/>
    <property type="match status" value="3"/>
</dbReference>
<dbReference type="Pfam" id="PF13086">
    <property type="entry name" value="AAA_11"/>
    <property type="match status" value="1"/>
</dbReference>
<feature type="region of interest" description="Disordered" evidence="5">
    <location>
        <begin position="1801"/>
        <end position="1828"/>
    </location>
</feature>
<gene>
    <name evidence="7" type="ORF">ACLA_076160</name>
</gene>
<evidence type="ECO:0000256" key="3">
    <source>
        <dbReference type="ARBA" id="ARBA00022806"/>
    </source>
</evidence>
<dbReference type="EMBL" id="DS027045">
    <property type="protein sequence ID" value="EAW14576.1"/>
    <property type="molecule type" value="Genomic_DNA"/>
</dbReference>
<dbReference type="FunFam" id="1.10.8.60:FF:000159">
    <property type="entry name" value="p-loop containing nucleoside triphosphate hydrolase protein"/>
    <property type="match status" value="1"/>
</dbReference>
<feature type="compositionally biased region" description="Basic and acidic residues" evidence="5">
    <location>
        <begin position="2242"/>
        <end position="2255"/>
    </location>
</feature>
<dbReference type="HOGENOM" id="CLU_001133_0_0_1"/>
<dbReference type="Proteomes" id="UP000006701">
    <property type="component" value="Unassembled WGS sequence"/>
</dbReference>
<dbReference type="OrthoDB" id="2423195at2759"/>
<dbReference type="CDD" id="cd18808">
    <property type="entry name" value="SF1_C_Upf1"/>
    <property type="match status" value="1"/>
</dbReference>
<organism evidence="7 8">
    <name type="scientific">Aspergillus clavatus (strain ATCC 1007 / CBS 513.65 / DSM 816 / NCTC 3887 / NRRL 1 / QM 1276 / 107)</name>
    <dbReference type="NCBI Taxonomy" id="344612"/>
    <lineage>
        <taxon>Eukaryota</taxon>
        <taxon>Fungi</taxon>
        <taxon>Dikarya</taxon>
        <taxon>Ascomycota</taxon>
        <taxon>Pezizomycotina</taxon>
        <taxon>Eurotiomycetes</taxon>
        <taxon>Eurotiomycetidae</taxon>
        <taxon>Eurotiales</taxon>
        <taxon>Aspergillaceae</taxon>
        <taxon>Aspergillus</taxon>
        <taxon>Aspergillus subgen. Fumigati</taxon>
    </lineage>
</organism>
<feature type="compositionally biased region" description="Basic and acidic residues" evidence="5">
    <location>
        <begin position="1143"/>
        <end position="1157"/>
    </location>
</feature>
<dbReference type="InterPro" id="IPR000641">
    <property type="entry name" value="CbxX/CfxQ"/>
</dbReference>
<dbReference type="InterPro" id="IPR027417">
    <property type="entry name" value="P-loop_NTPase"/>
</dbReference>
<keyword evidence="3" id="KW-0347">Helicase</keyword>